<comment type="caution">
    <text evidence="1">The sequence shown here is derived from an EMBL/GenBank/DDBJ whole genome shotgun (WGS) entry which is preliminary data.</text>
</comment>
<accession>A0ABR1ZSP3</accession>
<evidence type="ECO:0000313" key="2">
    <source>
        <dbReference type="Proteomes" id="UP001396334"/>
    </source>
</evidence>
<evidence type="ECO:0000313" key="1">
    <source>
        <dbReference type="EMBL" id="KAK8483713.1"/>
    </source>
</evidence>
<dbReference type="Proteomes" id="UP001396334">
    <property type="component" value="Unassembled WGS sequence"/>
</dbReference>
<reference evidence="1 2" key="1">
    <citation type="journal article" date="2024" name="G3 (Bethesda)">
        <title>Genome assembly of Hibiscus sabdariffa L. provides insights into metabolisms of medicinal natural products.</title>
        <authorList>
            <person name="Kim T."/>
        </authorList>
    </citation>
    <scope>NUCLEOTIDE SEQUENCE [LARGE SCALE GENOMIC DNA]</scope>
    <source>
        <strain evidence="1">TK-2024</strain>
        <tissue evidence="1">Old leaves</tissue>
    </source>
</reference>
<dbReference type="EMBL" id="JBBPBN010000628">
    <property type="protein sequence ID" value="KAK8483713.1"/>
    <property type="molecule type" value="Genomic_DNA"/>
</dbReference>
<protein>
    <recommendedName>
        <fullName evidence="3">Chlorophyll a-b binding protein, chloroplastic</fullName>
    </recommendedName>
</protein>
<gene>
    <name evidence="1" type="ORF">V6N11_061668</name>
</gene>
<evidence type="ECO:0008006" key="3">
    <source>
        <dbReference type="Google" id="ProtNLM"/>
    </source>
</evidence>
<sequence>MGVGIVSSSSSLPTSSICCRHVVAPSPPLPLALLSPPSKGFKTLSRMQLVIHEWAMLIGLAELCVHGLIPIVGSSAALHEYAARNRIMVDAENELA</sequence>
<organism evidence="1 2">
    <name type="scientific">Hibiscus sabdariffa</name>
    <name type="common">roselle</name>
    <dbReference type="NCBI Taxonomy" id="183260"/>
    <lineage>
        <taxon>Eukaryota</taxon>
        <taxon>Viridiplantae</taxon>
        <taxon>Streptophyta</taxon>
        <taxon>Embryophyta</taxon>
        <taxon>Tracheophyta</taxon>
        <taxon>Spermatophyta</taxon>
        <taxon>Magnoliopsida</taxon>
        <taxon>eudicotyledons</taxon>
        <taxon>Gunneridae</taxon>
        <taxon>Pentapetalae</taxon>
        <taxon>rosids</taxon>
        <taxon>malvids</taxon>
        <taxon>Malvales</taxon>
        <taxon>Malvaceae</taxon>
        <taxon>Malvoideae</taxon>
        <taxon>Hibiscus</taxon>
    </lineage>
</organism>
<proteinExistence type="predicted"/>
<keyword evidence="2" id="KW-1185">Reference proteome</keyword>
<name>A0ABR1ZSP3_9ROSI</name>